<accession>A0A6N0GXJ2</accession>
<dbReference type="InterPro" id="IPR056906">
    <property type="entry name" value="ORF2/G2P_dom"/>
</dbReference>
<dbReference type="EMBL" id="MT040698">
    <property type="protein sequence ID" value="QKQ14705.1"/>
    <property type="molecule type" value="Genomic_DNA"/>
</dbReference>
<organism evidence="3">
    <name type="scientific">Zygnema circumcarinatum</name>
    <name type="common">Green alga</name>
    <dbReference type="NCBI Taxonomy" id="35869"/>
    <lineage>
        <taxon>Eukaryota</taxon>
        <taxon>Viridiplantae</taxon>
        <taxon>Streptophyta</taxon>
        <taxon>Zygnematophyceae</taxon>
        <taxon>Zygnematophycidae</taxon>
        <taxon>Zygnematales</taxon>
        <taxon>Zygnemataceae</taxon>
        <taxon>Zygnema</taxon>
    </lineage>
</organism>
<gene>
    <name evidence="3" type="primary">ORFzc1</name>
</gene>
<name>A0A6N0GXJ2_ZYGCR</name>
<feature type="region of interest" description="Disordered" evidence="1">
    <location>
        <begin position="93"/>
        <end position="165"/>
    </location>
</feature>
<protein>
    <recommendedName>
        <fullName evidence="2">Replication-associated protein ORF2/G2P domain-containing protein</fullName>
    </recommendedName>
</protein>
<reference evidence="3" key="1">
    <citation type="journal article" date="2020" name="J. Exp. Bot.">
        <title>Zygnema circumcarinatum UTEX 1559 chloroplast and mitochondrial genomes provide insight into land plant evolution.</title>
        <authorList>
            <person name="Orton L.M."/>
            <person name="Fitzek E."/>
            <person name="Feng X."/>
            <person name="Grayburn W.S."/>
            <person name="Mower J.P."/>
            <person name="Liu K."/>
            <person name="Zhang C."/>
            <person name="Duvall M.R."/>
            <person name="Yin Y."/>
        </authorList>
    </citation>
    <scope>NUCLEOTIDE SEQUENCE</scope>
    <source>
        <strain evidence="3">UTEX 1559 mating type +</strain>
    </source>
</reference>
<keyword evidence="3" id="KW-0496">Mitochondrion</keyword>
<feature type="domain" description="Replication-associated protein ORF2/G2P" evidence="2">
    <location>
        <begin position="1"/>
        <end position="67"/>
    </location>
</feature>
<feature type="compositionally biased region" description="Basic and acidic residues" evidence="1">
    <location>
        <begin position="94"/>
        <end position="114"/>
    </location>
</feature>
<sequence>MITLTYPSNYPMDGRVCKSHLNRLLTQIRSDYKGLKYVWCMELKERGAPHFHIFTTCPLPGRTYISASWYHIVNYGDKKHLATGTQVKPLNNSKKGEKVCNCKESHGETSERSSRGATEGRSWRPKGGAGDRRAEQATEGSAECRVHSLFHGETSERSERRATLL</sequence>
<evidence type="ECO:0000313" key="3">
    <source>
        <dbReference type="EMBL" id="QKQ14705.1"/>
    </source>
</evidence>
<feature type="compositionally biased region" description="Basic and acidic residues" evidence="1">
    <location>
        <begin position="153"/>
        <end position="165"/>
    </location>
</feature>
<dbReference type="Pfam" id="PF23343">
    <property type="entry name" value="REP_ORF2-G2P"/>
    <property type="match status" value="1"/>
</dbReference>
<proteinExistence type="predicted"/>
<dbReference type="RefSeq" id="YP_010736376.1">
    <property type="nucleotide sequence ID" value="NC_072974.1"/>
</dbReference>
<dbReference type="GeneID" id="79574859"/>
<evidence type="ECO:0000259" key="2">
    <source>
        <dbReference type="Pfam" id="PF23343"/>
    </source>
</evidence>
<feature type="compositionally biased region" description="Basic and acidic residues" evidence="1">
    <location>
        <begin position="129"/>
        <end position="146"/>
    </location>
</feature>
<dbReference type="AlphaFoldDB" id="A0A6N0GXJ2"/>
<geneLocation type="mitochondrion" evidence="3"/>
<evidence type="ECO:0000256" key="1">
    <source>
        <dbReference type="SAM" id="MobiDB-lite"/>
    </source>
</evidence>